<proteinExistence type="predicted"/>
<evidence type="ECO:0000313" key="2">
    <source>
        <dbReference type="EMBL" id="KNB54346.1"/>
    </source>
</evidence>
<dbReference type="Proteomes" id="UP000037288">
    <property type="component" value="Unassembled WGS sequence"/>
</dbReference>
<dbReference type="AlphaFoldDB" id="A0A0K9XMM4"/>
<dbReference type="PATRIC" id="fig|1678637.3.peg.40"/>
<name>A0A0K9XMM4_9ACTN</name>
<evidence type="ECO:0000256" key="1">
    <source>
        <dbReference type="SAM" id="MobiDB-lite"/>
    </source>
</evidence>
<dbReference type="EMBL" id="LFXA01000001">
    <property type="protein sequence ID" value="KNB54346.1"/>
    <property type="molecule type" value="Genomic_DNA"/>
</dbReference>
<comment type="caution">
    <text evidence="2">The sequence shown here is derived from an EMBL/GenBank/DDBJ whole genome shotgun (WGS) entry which is preliminary data.</text>
</comment>
<reference evidence="3" key="1">
    <citation type="submission" date="2015-07" db="EMBL/GenBank/DDBJ databases">
        <title>Draft genome sequence of Streptomyces sp. CMAA 1322, a bacterium isolated from Caatinga biome, from dry forest semiarid of Brazil.</title>
        <authorList>
            <person name="Santos S.N."/>
            <person name="Gacesa R."/>
            <person name="Taketani R.G."/>
            <person name="Long P.F."/>
            <person name="Melo I.S."/>
        </authorList>
    </citation>
    <scope>NUCLEOTIDE SEQUENCE [LARGE SCALE GENOMIC DNA]</scope>
    <source>
        <strain evidence="3">CMAA 1322</strain>
    </source>
</reference>
<organism evidence="2 3">
    <name type="scientific">Streptomyces caatingaensis</name>
    <dbReference type="NCBI Taxonomy" id="1678637"/>
    <lineage>
        <taxon>Bacteria</taxon>
        <taxon>Bacillati</taxon>
        <taxon>Actinomycetota</taxon>
        <taxon>Actinomycetes</taxon>
        <taxon>Kitasatosporales</taxon>
        <taxon>Streptomycetaceae</taxon>
        <taxon>Streptomyces</taxon>
    </lineage>
</organism>
<dbReference type="RefSeq" id="WP_049713860.1">
    <property type="nucleotide sequence ID" value="NZ_LFXA01000001.1"/>
</dbReference>
<feature type="region of interest" description="Disordered" evidence="1">
    <location>
        <begin position="41"/>
        <end position="65"/>
    </location>
</feature>
<feature type="compositionally biased region" description="Basic residues" evidence="1">
    <location>
        <begin position="50"/>
        <end position="65"/>
    </location>
</feature>
<evidence type="ECO:0000313" key="3">
    <source>
        <dbReference type="Proteomes" id="UP000037288"/>
    </source>
</evidence>
<keyword evidence="3" id="KW-1185">Reference proteome</keyword>
<protein>
    <submittedName>
        <fullName evidence="2">Uncharacterized protein</fullName>
    </submittedName>
</protein>
<accession>A0A0K9XMM4</accession>
<dbReference type="STRING" id="1678637.AC230_00190"/>
<gene>
    <name evidence="2" type="ORF">AC230_00190</name>
</gene>
<sequence>MAQMTGRASLSGEPSLYLGTVPLPTARKLIDALVYAESAKRRQPWEHVTGHRRRHCRAPTHHPRG</sequence>